<dbReference type="EMBL" id="JX412851">
    <property type="protein sequence ID" value="ALO77598.1"/>
    <property type="molecule type" value="Genomic_DNA"/>
</dbReference>
<evidence type="ECO:0000256" key="13">
    <source>
        <dbReference type="ARBA" id="ARBA00023136"/>
    </source>
</evidence>
<geneLocation type="mitochondrion" evidence="16"/>
<keyword evidence="6 15" id="KW-0679">Respiratory chain</keyword>
<evidence type="ECO:0000256" key="15">
    <source>
        <dbReference type="RuleBase" id="RU004430"/>
    </source>
</evidence>
<evidence type="ECO:0000256" key="11">
    <source>
        <dbReference type="ARBA" id="ARBA00023027"/>
    </source>
</evidence>
<name>A0A0S2MSA2_9CUCU</name>
<evidence type="ECO:0000256" key="2">
    <source>
        <dbReference type="ARBA" id="ARBA00005698"/>
    </source>
</evidence>
<feature type="transmembrane region" description="Helical" evidence="15">
    <location>
        <begin position="12"/>
        <end position="34"/>
    </location>
</feature>
<sequence length="159" mass="18938">MSILLINMLLSMFFIFFYHPLSMGLILLIQTILISLITGKLNMNFWYSYILFLIMVGAMLILFIYMTSLASNEKFILNKKLMFLSSIFFLIFLMFSILPLNNTFYKWNFQENMNFNSMTKYLNIPMNFIFLFMIIYLFLTLIAIVKITNFKKGPVRQLN</sequence>
<keyword evidence="7 15" id="KW-0812">Transmembrane</keyword>
<feature type="transmembrane region" description="Helical" evidence="15">
    <location>
        <begin position="121"/>
        <end position="145"/>
    </location>
</feature>
<dbReference type="InterPro" id="IPR050269">
    <property type="entry name" value="ComplexI_Subunit6"/>
</dbReference>
<evidence type="ECO:0000256" key="6">
    <source>
        <dbReference type="ARBA" id="ARBA00022660"/>
    </source>
</evidence>
<dbReference type="Pfam" id="PF00499">
    <property type="entry name" value="Oxidored_q3"/>
    <property type="match status" value="1"/>
</dbReference>
<dbReference type="InterPro" id="IPR001457">
    <property type="entry name" value="NADH_UbQ/plastoQ_OxRdtase_su6"/>
</dbReference>
<evidence type="ECO:0000256" key="1">
    <source>
        <dbReference type="ARBA" id="ARBA00004225"/>
    </source>
</evidence>
<comment type="subcellular location">
    <subcellularLocation>
        <location evidence="1 15">Mitochondrion membrane</location>
        <topology evidence="1 15">Multi-pass membrane protein</topology>
    </subcellularLocation>
</comment>
<keyword evidence="9 15" id="KW-0249">Electron transport</keyword>
<dbReference type="AlphaFoldDB" id="A0A0S2MSA2"/>
<dbReference type="EC" id="7.1.1.2" evidence="3 15"/>
<evidence type="ECO:0000256" key="8">
    <source>
        <dbReference type="ARBA" id="ARBA00022967"/>
    </source>
</evidence>
<comment type="function">
    <text evidence="15">Core subunit of the mitochondrial membrane respiratory chain NADH dehydrogenase (Complex I) which catalyzes electron transfer from NADH through the respiratory chain, using ubiquinone as an electron acceptor. Essential for the catalytic activity and assembly of complex I.</text>
</comment>
<dbReference type="PANTHER" id="PTHR11435">
    <property type="entry name" value="NADH UBIQUINONE OXIDOREDUCTASE SUBUNIT ND6"/>
    <property type="match status" value="1"/>
</dbReference>
<evidence type="ECO:0000256" key="10">
    <source>
        <dbReference type="ARBA" id="ARBA00022989"/>
    </source>
</evidence>
<dbReference type="PANTHER" id="PTHR11435:SF1">
    <property type="entry name" value="NADH-UBIQUINONE OXIDOREDUCTASE CHAIN 6"/>
    <property type="match status" value="1"/>
</dbReference>
<gene>
    <name evidence="16" type="primary">nad6</name>
</gene>
<reference evidence="16" key="1">
    <citation type="submission" date="2012-06" db="EMBL/GenBank/DDBJ databases">
        <title>Mitogenomics of the Coleoptera under dense taxon sampling.</title>
        <authorList>
            <person name="Timmermans M.J.T.N."/>
            <person name="Lim J."/>
            <person name="Dodsworth S."/>
            <person name="Haran J."/>
            <person name="Ahrens D."/>
            <person name="Bocak L."/>
            <person name="London A."/>
            <person name="Culverwell L."/>
            <person name="Vogler A.P."/>
        </authorList>
    </citation>
    <scope>NUCLEOTIDE SEQUENCE</scope>
</reference>
<evidence type="ECO:0000313" key="16">
    <source>
        <dbReference type="EMBL" id="ALO77598.1"/>
    </source>
</evidence>
<evidence type="ECO:0000256" key="3">
    <source>
        <dbReference type="ARBA" id="ARBA00012944"/>
    </source>
</evidence>
<evidence type="ECO:0000256" key="12">
    <source>
        <dbReference type="ARBA" id="ARBA00023128"/>
    </source>
</evidence>
<keyword evidence="13 15" id="KW-0472">Membrane</keyword>
<feature type="transmembrane region" description="Helical" evidence="15">
    <location>
        <begin position="46"/>
        <end position="69"/>
    </location>
</feature>
<accession>A0A0S2MSA2</accession>
<keyword evidence="8 15" id="KW-1278">Translocase</keyword>
<keyword evidence="15" id="KW-0830">Ubiquinone</keyword>
<keyword evidence="10 15" id="KW-1133">Transmembrane helix</keyword>
<proteinExistence type="inferred from homology"/>
<keyword evidence="5 15" id="KW-0813">Transport</keyword>
<organism evidence="16">
    <name type="scientific">Scraptia sp. SCR01</name>
    <dbReference type="NCBI Taxonomy" id="1205582"/>
    <lineage>
        <taxon>Eukaryota</taxon>
        <taxon>Metazoa</taxon>
        <taxon>Ecdysozoa</taxon>
        <taxon>Arthropoda</taxon>
        <taxon>Hexapoda</taxon>
        <taxon>Insecta</taxon>
        <taxon>Pterygota</taxon>
        <taxon>Neoptera</taxon>
        <taxon>Endopterygota</taxon>
        <taxon>Coleoptera</taxon>
        <taxon>Polyphaga</taxon>
        <taxon>Cucujiformia</taxon>
        <taxon>Scraptiidae</taxon>
        <taxon>Scraptia</taxon>
    </lineage>
</organism>
<keyword evidence="12 15" id="KW-0496">Mitochondrion</keyword>
<evidence type="ECO:0000256" key="5">
    <source>
        <dbReference type="ARBA" id="ARBA00022448"/>
    </source>
</evidence>
<comment type="catalytic activity">
    <reaction evidence="14 15">
        <text>a ubiquinone + NADH + 5 H(+)(in) = a ubiquinol + NAD(+) + 4 H(+)(out)</text>
        <dbReference type="Rhea" id="RHEA:29091"/>
        <dbReference type="Rhea" id="RHEA-COMP:9565"/>
        <dbReference type="Rhea" id="RHEA-COMP:9566"/>
        <dbReference type="ChEBI" id="CHEBI:15378"/>
        <dbReference type="ChEBI" id="CHEBI:16389"/>
        <dbReference type="ChEBI" id="CHEBI:17976"/>
        <dbReference type="ChEBI" id="CHEBI:57540"/>
        <dbReference type="ChEBI" id="CHEBI:57945"/>
        <dbReference type="EC" id="7.1.1.2"/>
    </reaction>
</comment>
<dbReference type="GO" id="GO:0008137">
    <property type="term" value="F:NADH dehydrogenase (ubiquinone) activity"/>
    <property type="evidence" value="ECO:0007669"/>
    <property type="project" value="UniProtKB-UniRule"/>
</dbReference>
<evidence type="ECO:0000256" key="9">
    <source>
        <dbReference type="ARBA" id="ARBA00022982"/>
    </source>
</evidence>
<comment type="similarity">
    <text evidence="2 15">Belongs to the complex I subunit 6 family.</text>
</comment>
<evidence type="ECO:0000256" key="7">
    <source>
        <dbReference type="ARBA" id="ARBA00022692"/>
    </source>
</evidence>
<evidence type="ECO:0000256" key="4">
    <source>
        <dbReference type="ARBA" id="ARBA00021095"/>
    </source>
</evidence>
<evidence type="ECO:0000256" key="14">
    <source>
        <dbReference type="ARBA" id="ARBA00049551"/>
    </source>
</evidence>
<protein>
    <recommendedName>
        <fullName evidence="4 15">NADH-ubiquinone oxidoreductase chain 6</fullName>
        <ecNumber evidence="3 15">7.1.1.2</ecNumber>
    </recommendedName>
</protein>
<dbReference type="GO" id="GO:0031966">
    <property type="term" value="C:mitochondrial membrane"/>
    <property type="evidence" value="ECO:0007669"/>
    <property type="project" value="UniProtKB-SubCell"/>
</dbReference>
<keyword evidence="11 15" id="KW-0520">NAD</keyword>
<feature type="transmembrane region" description="Helical" evidence="15">
    <location>
        <begin position="81"/>
        <end position="101"/>
    </location>
</feature>